<dbReference type="InterPro" id="IPR003808">
    <property type="entry name" value="Fe-S_metab-assoc_dom"/>
</dbReference>
<keyword evidence="4" id="KW-1185">Reference proteome</keyword>
<dbReference type="Pfam" id="PF02657">
    <property type="entry name" value="SufE"/>
    <property type="match status" value="1"/>
</dbReference>
<proteinExistence type="inferred from homology"/>
<dbReference type="PANTHER" id="PTHR43597:SF5">
    <property type="entry name" value="SUFE-LIKE PROTEIN 2, CHLOROPLASTIC"/>
    <property type="match status" value="1"/>
</dbReference>
<dbReference type="EMBL" id="FNUY01000001">
    <property type="protein sequence ID" value="SEF62839.1"/>
    <property type="molecule type" value="Genomic_DNA"/>
</dbReference>
<protein>
    <submittedName>
        <fullName evidence="3">Cysteine desulfuration protein SufE</fullName>
    </submittedName>
</protein>
<evidence type="ECO:0000259" key="2">
    <source>
        <dbReference type="Pfam" id="PF02657"/>
    </source>
</evidence>
<comment type="similarity">
    <text evidence="1">Belongs to the SufE family.</text>
</comment>
<dbReference type="AlphaFoldDB" id="A0A1H5TJ51"/>
<evidence type="ECO:0000313" key="3">
    <source>
        <dbReference type="EMBL" id="SEF62839.1"/>
    </source>
</evidence>
<dbReference type="Gene3D" id="3.90.1010.10">
    <property type="match status" value="1"/>
</dbReference>
<organism evidence="3 4">
    <name type="scientific">Bosea lathyri</name>
    <dbReference type="NCBI Taxonomy" id="1036778"/>
    <lineage>
        <taxon>Bacteria</taxon>
        <taxon>Pseudomonadati</taxon>
        <taxon>Pseudomonadota</taxon>
        <taxon>Alphaproteobacteria</taxon>
        <taxon>Hyphomicrobiales</taxon>
        <taxon>Boseaceae</taxon>
        <taxon>Bosea</taxon>
    </lineage>
</organism>
<accession>A0A1H5TJ51</accession>
<evidence type="ECO:0000313" key="4">
    <source>
        <dbReference type="Proteomes" id="UP000236743"/>
    </source>
</evidence>
<evidence type="ECO:0000256" key="1">
    <source>
        <dbReference type="ARBA" id="ARBA00010282"/>
    </source>
</evidence>
<sequence length="183" mass="19906">MSTDSRFAVFTNADYRLGVIIEPRSRKFSGAAAGSGRDMSTSLDEIIANFELLDDWDDRYRYLIELGKGLEPLPEEAHDDANKVRGCASQVWLQMRREGGPGPQTRLHFLGDSDAHIVRGLVALALAIYSGHSASDILATDAFAIYERLGLAAHLTPQRSNGVRAMIERIKSDARSASAASAA</sequence>
<dbReference type="SUPFAM" id="SSF82649">
    <property type="entry name" value="SufE/NifU"/>
    <property type="match status" value="1"/>
</dbReference>
<dbReference type="Proteomes" id="UP000236743">
    <property type="component" value="Unassembled WGS sequence"/>
</dbReference>
<name>A0A1H5TJ51_9HYPH</name>
<reference evidence="3 4" key="1">
    <citation type="submission" date="2016-10" db="EMBL/GenBank/DDBJ databases">
        <authorList>
            <person name="de Groot N.N."/>
        </authorList>
    </citation>
    <scope>NUCLEOTIDE SEQUENCE [LARGE SCALE GENOMIC DNA]</scope>
    <source>
        <strain evidence="3 4">DSM 26656</strain>
    </source>
</reference>
<dbReference type="PANTHER" id="PTHR43597">
    <property type="entry name" value="SULFUR ACCEPTOR PROTEIN CSDE"/>
    <property type="match status" value="1"/>
</dbReference>
<feature type="domain" description="Fe-S metabolism associated" evidence="2">
    <location>
        <begin position="48"/>
        <end position="172"/>
    </location>
</feature>
<gene>
    <name evidence="3" type="ORF">SAMN04488115_101678</name>
</gene>